<name>A0A2T4CD36_TRILO</name>
<keyword evidence="2" id="KW-1185">Reference proteome</keyword>
<gene>
    <name evidence="1" type="ORF">M440DRAFT_1170351</name>
</gene>
<dbReference type="AlphaFoldDB" id="A0A2T4CD36"/>
<reference evidence="1 2" key="1">
    <citation type="submission" date="2016-07" db="EMBL/GenBank/DDBJ databases">
        <title>Multiple horizontal gene transfer events from other fungi enriched the ability of initially mycotrophic Trichoderma (Ascomycota) to feed on dead plant biomass.</title>
        <authorList>
            <consortium name="DOE Joint Genome Institute"/>
            <person name="Aerts A."/>
            <person name="Atanasova L."/>
            <person name="Chenthamara K."/>
            <person name="Zhang J."/>
            <person name="Grujic M."/>
            <person name="Henrissat B."/>
            <person name="Kuo A."/>
            <person name="Salamov A."/>
            <person name="Lipzen A."/>
            <person name="Labutti K."/>
            <person name="Barry K."/>
            <person name="Miao Y."/>
            <person name="Rahimi M.J."/>
            <person name="Shen Q."/>
            <person name="Grigoriev I.V."/>
            <person name="Kubicek C.P."/>
            <person name="Druzhinina I.S."/>
        </authorList>
    </citation>
    <scope>NUCLEOTIDE SEQUENCE [LARGE SCALE GENOMIC DNA]</scope>
    <source>
        <strain evidence="1 2">ATCC 18648</strain>
    </source>
</reference>
<organism evidence="1 2">
    <name type="scientific">Trichoderma longibrachiatum ATCC 18648</name>
    <dbReference type="NCBI Taxonomy" id="983965"/>
    <lineage>
        <taxon>Eukaryota</taxon>
        <taxon>Fungi</taxon>
        <taxon>Dikarya</taxon>
        <taxon>Ascomycota</taxon>
        <taxon>Pezizomycotina</taxon>
        <taxon>Sordariomycetes</taxon>
        <taxon>Hypocreomycetidae</taxon>
        <taxon>Hypocreales</taxon>
        <taxon>Hypocreaceae</taxon>
        <taxon>Trichoderma</taxon>
    </lineage>
</organism>
<sequence>MYPGGARSTVSAHKLHLFVGRVCTTASFFHASAFSAIFVRRDAETWNFKKVISCLFLSIQQQQQQQHHHHRIHCQSAHGVTSAHADKLCYDAMASDQRSTAPMSVGSSIVADDWGQVQLACRGWQGFAKPLKACWQSALLGGAWIVGSWVKSGVGLQSL</sequence>
<protein>
    <submittedName>
        <fullName evidence="1">Uncharacterized protein</fullName>
    </submittedName>
</protein>
<dbReference type="Proteomes" id="UP000240760">
    <property type="component" value="Unassembled WGS sequence"/>
</dbReference>
<accession>A0A2T4CD36</accession>
<dbReference type="EMBL" id="KZ679128">
    <property type="protein sequence ID" value="PTB79463.1"/>
    <property type="molecule type" value="Genomic_DNA"/>
</dbReference>
<evidence type="ECO:0000313" key="2">
    <source>
        <dbReference type="Proteomes" id="UP000240760"/>
    </source>
</evidence>
<proteinExistence type="predicted"/>
<evidence type="ECO:0000313" key="1">
    <source>
        <dbReference type="EMBL" id="PTB79463.1"/>
    </source>
</evidence>